<feature type="region of interest" description="Disordered" evidence="1">
    <location>
        <begin position="84"/>
        <end position="278"/>
    </location>
</feature>
<dbReference type="Proteomes" id="UP000756346">
    <property type="component" value="Unassembled WGS sequence"/>
</dbReference>
<dbReference type="OrthoDB" id="4773700at2759"/>
<proteinExistence type="predicted"/>
<protein>
    <submittedName>
        <fullName evidence="2">Uncharacterized protein</fullName>
    </submittedName>
</protein>
<comment type="caution">
    <text evidence="2">The sequence shown here is derived from an EMBL/GenBank/DDBJ whole genome shotgun (WGS) entry which is preliminary data.</text>
</comment>
<evidence type="ECO:0000256" key="1">
    <source>
        <dbReference type="SAM" id="MobiDB-lite"/>
    </source>
</evidence>
<sequence length="278" mass="29611">MAKNSGSDGANRWTTEKSLKFVLLLMQAKNHDLSIRGWEEIEKALRIVFPEMTSHRSAQQKWTKIKKTYWDDVGEAVKQHLEATAQAAPAATATSSSRAKKNDKPSAASHKTAISKHSTNEPADVVTDDEEDESDQDSQENEPDEEDSEDEADSDDGENTPTDDEESNEKPSKKNKSIDRTSEGSGDTANASTSCNGKGKGKAIDETSSDTKDARKAKKRGAPEGAAATDRKPKKSGSARDPGVGASSSSSKTAEQAPVAKQSAGDPATSLDAFLALA</sequence>
<keyword evidence="3" id="KW-1185">Reference proteome</keyword>
<evidence type="ECO:0000313" key="3">
    <source>
        <dbReference type="Proteomes" id="UP000756346"/>
    </source>
</evidence>
<reference evidence="2" key="1">
    <citation type="journal article" date="2021" name="Nat. Commun.">
        <title>Genetic determinants of endophytism in the Arabidopsis root mycobiome.</title>
        <authorList>
            <person name="Mesny F."/>
            <person name="Miyauchi S."/>
            <person name="Thiergart T."/>
            <person name="Pickel B."/>
            <person name="Atanasova L."/>
            <person name="Karlsson M."/>
            <person name="Huettel B."/>
            <person name="Barry K.W."/>
            <person name="Haridas S."/>
            <person name="Chen C."/>
            <person name="Bauer D."/>
            <person name="Andreopoulos W."/>
            <person name="Pangilinan J."/>
            <person name="LaButti K."/>
            <person name="Riley R."/>
            <person name="Lipzen A."/>
            <person name="Clum A."/>
            <person name="Drula E."/>
            <person name="Henrissat B."/>
            <person name="Kohler A."/>
            <person name="Grigoriev I.V."/>
            <person name="Martin F.M."/>
            <person name="Hacquard S."/>
        </authorList>
    </citation>
    <scope>NUCLEOTIDE SEQUENCE</scope>
    <source>
        <strain evidence="2">MPI-CAGE-CH-0230</strain>
    </source>
</reference>
<organism evidence="2 3">
    <name type="scientific">Microdochium trichocladiopsis</name>
    <dbReference type="NCBI Taxonomy" id="1682393"/>
    <lineage>
        <taxon>Eukaryota</taxon>
        <taxon>Fungi</taxon>
        <taxon>Dikarya</taxon>
        <taxon>Ascomycota</taxon>
        <taxon>Pezizomycotina</taxon>
        <taxon>Sordariomycetes</taxon>
        <taxon>Xylariomycetidae</taxon>
        <taxon>Xylariales</taxon>
        <taxon>Microdochiaceae</taxon>
        <taxon>Microdochium</taxon>
    </lineage>
</organism>
<gene>
    <name evidence="2" type="ORF">B0I36DRAFT_364754</name>
</gene>
<evidence type="ECO:0000313" key="2">
    <source>
        <dbReference type="EMBL" id="KAH7027569.1"/>
    </source>
</evidence>
<feature type="compositionally biased region" description="Low complexity" evidence="1">
    <location>
        <begin position="84"/>
        <end position="97"/>
    </location>
</feature>
<feature type="compositionally biased region" description="Basic and acidic residues" evidence="1">
    <location>
        <begin position="168"/>
        <end position="182"/>
    </location>
</feature>
<dbReference type="EMBL" id="JAGTJQ010000007">
    <property type="protein sequence ID" value="KAH7027569.1"/>
    <property type="molecule type" value="Genomic_DNA"/>
</dbReference>
<name>A0A9P8Y319_9PEZI</name>
<dbReference type="GeneID" id="70188570"/>
<feature type="compositionally biased region" description="Polar residues" evidence="1">
    <location>
        <begin position="183"/>
        <end position="196"/>
    </location>
</feature>
<feature type="compositionally biased region" description="Acidic residues" evidence="1">
    <location>
        <begin position="126"/>
        <end position="167"/>
    </location>
</feature>
<dbReference type="AlphaFoldDB" id="A0A9P8Y319"/>
<accession>A0A9P8Y319</accession>
<dbReference type="RefSeq" id="XP_046010368.1">
    <property type="nucleotide sequence ID" value="XM_046159024.1"/>
</dbReference>
<feature type="compositionally biased region" description="Basic and acidic residues" evidence="1">
    <location>
        <begin position="202"/>
        <end position="214"/>
    </location>
</feature>